<dbReference type="Pfam" id="PF05485">
    <property type="entry name" value="THAP"/>
    <property type="match status" value="1"/>
</dbReference>
<reference evidence="6" key="1">
    <citation type="submission" date="2021-11" db="EMBL/GenBank/DDBJ databases">
        <authorList>
            <person name="Schell T."/>
        </authorList>
    </citation>
    <scope>NUCLEOTIDE SEQUENCE</scope>
    <source>
        <strain evidence="6">M5</strain>
    </source>
</reference>
<proteinExistence type="predicted"/>
<dbReference type="InterPro" id="IPR006612">
    <property type="entry name" value="THAP_Znf"/>
</dbReference>
<evidence type="ECO:0000313" key="6">
    <source>
        <dbReference type="EMBL" id="CAH0107155.1"/>
    </source>
</evidence>
<sequence>MPITKICCICGISSNKKIKDQNSRTFFVFPNPNSKSKAASQPFEKNLLEKRLAAWKNVVGSNFDKCKIGLTCVCSDHFHAGQPAHLCNPKDIDWIPSKNLDILVEEQSGNCQDASVESQHASSGKYF</sequence>
<accession>A0A8J2RXW2</accession>
<keyword evidence="2" id="KW-0863">Zinc-finger</keyword>
<dbReference type="AlphaFoldDB" id="A0A8J2RXW2"/>
<keyword evidence="7" id="KW-1185">Reference proteome</keyword>
<dbReference type="OrthoDB" id="6375458at2759"/>
<keyword evidence="4" id="KW-0238">DNA-binding</keyword>
<evidence type="ECO:0000313" key="7">
    <source>
        <dbReference type="Proteomes" id="UP000789390"/>
    </source>
</evidence>
<name>A0A8J2RXW2_9CRUS</name>
<keyword evidence="1" id="KW-0479">Metal-binding</keyword>
<evidence type="ECO:0000256" key="2">
    <source>
        <dbReference type="ARBA" id="ARBA00022771"/>
    </source>
</evidence>
<evidence type="ECO:0000256" key="1">
    <source>
        <dbReference type="ARBA" id="ARBA00022723"/>
    </source>
</evidence>
<dbReference type="Proteomes" id="UP000789390">
    <property type="component" value="Unassembled WGS sequence"/>
</dbReference>
<keyword evidence="3" id="KW-0862">Zinc</keyword>
<gene>
    <name evidence="6" type="ORF">DGAL_LOCUS10446</name>
</gene>
<organism evidence="6 7">
    <name type="scientific">Daphnia galeata</name>
    <dbReference type="NCBI Taxonomy" id="27404"/>
    <lineage>
        <taxon>Eukaryota</taxon>
        <taxon>Metazoa</taxon>
        <taxon>Ecdysozoa</taxon>
        <taxon>Arthropoda</taxon>
        <taxon>Crustacea</taxon>
        <taxon>Branchiopoda</taxon>
        <taxon>Diplostraca</taxon>
        <taxon>Cladocera</taxon>
        <taxon>Anomopoda</taxon>
        <taxon>Daphniidae</taxon>
        <taxon>Daphnia</taxon>
    </lineage>
</organism>
<evidence type="ECO:0000256" key="3">
    <source>
        <dbReference type="ARBA" id="ARBA00022833"/>
    </source>
</evidence>
<comment type="caution">
    <text evidence="6">The sequence shown here is derived from an EMBL/GenBank/DDBJ whole genome shotgun (WGS) entry which is preliminary data.</text>
</comment>
<evidence type="ECO:0000256" key="4">
    <source>
        <dbReference type="ARBA" id="ARBA00023125"/>
    </source>
</evidence>
<evidence type="ECO:0000259" key="5">
    <source>
        <dbReference type="Pfam" id="PF05485"/>
    </source>
</evidence>
<feature type="domain" description="THAP-type" evidence="5">
    <location>
        <begin position="7"/>
        <end position="80"/>
    </location>
</feature>
<dbReference type="EMBL" id="CAKKLH010000257">
    <property type="protein sequence ID" value="CAH0107155.1"/>
    <property type="molecule type" value="Genomic_DNA"/>
</dbReference>
<protein>
    <recommendedName>
        <fullName evidence="5">THAP-type domain-containing protein</fullName>
    </recommendedName>
</protein>